<dbReference type="InterPro" id="IPR004026">
    <property type="entry name" value="Ada_DNA_repair_Zn-bd"/>
</dbReference>
<gene>
    <name evidence="3" type="ORF">AM1BK_45400</name>
</gene>
<reference evidence="3 4" key="1">
    <citation type="journal article" date="2022" name="Int. J. Syst. Evol. Microbiol.">
        <title>Neobacillus kokaensis sp. nov., isolated from soil.</title>
        <authorList>
            <person name="Yuki K."/>
            <person name="Matsubara H."/>
            <person name="Yamaguchi S."/>
        </authorList>
    </citation>
    <scope>NUCLEOTIDE SEQUENCE [LARGE SCALE GENOMIC DNA]</scope>
    <source>
        <strain evidence="3 4">LOB 377</strain>
    </source>
</reference>
<proteinExistence type="predicted"/>
<sequence length="97" mass="10886">MSERSENGNLRKSYTLLGADKKFYKSETPGTYGGHKKTKVYGRMDCPAALRGIAKGGYVKERVFFADEQTAIEAVFRPCAACLPEKYRIWKTLQAGQ</sequence>
<dbReference type="Proteomes" id="UP000637074">
    <property type="component" value="Unassembled WGS sequence"/>
</dbReference>
<evidence type="ECO:0000256" key="1">
    <source>
        <dbReference type="ARBA" id="ARBA00023159"/>
    </source>
</evidence>
<name>A0ABQ3N8D7_9BACI</name>
<keyword evidence="4" id="KW-1185">Reference proteome</keyword>
<dbReference type="SUPFAM" id="SSF57884">
    <property type="entry name" value="Ada DNA repair protein, N-terminal domain (N-Ada 10)"/>
    <property type="match status" value="1"/>
</dbReference>
<organism evidence="3 4">
    <name type="scientific">Neobacillus kokaensis</name>
    <dbReference type="NCBI Taxonomy" id="2759023"/>
    <lineage>
        <taxon>Bacteria</taxon>
        <taxon>Bacillati</taxon>
        <taxon>Bacillota</taxon>
        <taxon>Bacilli</taxon>
        <taxon>Bacillales</taxon>
        <taxon>Bacillaceae</taxon>
        <taxon>Neobacillus</taxon>
    </lineage>
</organism>
<dbReference type="EMBL" id="BNDS01000031">
    <property type="protein sequence ID" value="GHI00998.1"/>
    <property type="molecule type" value="Genomic_DNA"/>
</dbReference>
<evidence type="ECO:0000259" key="2">
    <source>
        <dbReference type="Pfam" id="PF02805"/>
    </source>
</evidence>
<accession>A0ABQ3N8D7</accession>
<keyword evidence="1" id="KW-0010">Activator</keyword>
<evidence type="ECO:0000313" key="3">
    <source>
        <dbReference type="EMBL" id="GHI00998.1"/>
    </source>
</evidence>
<dbReference type="Pfam" id="PF02805">
    <property type="entry name" value="Ada_Zn_binding"/>
    <property type="match status" value="1"/>
</dbReference>
<dbReference type="InterPro" id="IPR035451">
    <property type="entry name" value="Ada-like_dom_sf"/>
</dbReference>
<protein>
    <submittedName>
        <fullName evidence="3">Metal-binding protein</fullName>
    </submittedName>
</protein>
<dbReference type="RefSeq" id="WP_191276657.1">
    <property type="nucleotide sequence ID" value="NZ_BNDS01000031.1"/>
</dbReference>
<feature type="domain" description="Ada DNA repair metal-binding" evidence="2">
    <location>
        <begin position="33"/>
        <end position="85"/>
    </location>
</feature>
<dbReference type="Gene3D" id="3.40.10.10">
    <property type="entry name" value="DNA Methylphosphotriester Repair Domain"/>
    <property type="match status" value="1"/>
</dbReference>
<evidence type="ECO:0000313" key="4">
    <source>
        <dbReference type="Proteomes" id="UP000637074"/>
    </source>
</evidence>
<comment type="caution">
    <text evidence="3">The sequence shown here is derived from an EMBL/GenBank/DDBJ whole genome shotgun (WGS) entry which is preliminary data.</text>
</comment>